<proteinExistence type="predicted"/>
<organism evidence="1 2">
    <name type="scientific">Paractinoplanes rhizophilus</name>
    <dbReference type="NCBI Taxonomy" id="1416877"/>
    <lineage>
        <taxon>Bacteria</taxon>
        <taxon>Bacillati</taxon>
        <taxon>Actinomycetota</taxon>
        <taxon>Actinomycetes</taxon>
        <taxon>Micromonosporales</taxon>
        <taxon>Micromonosporaceae</taxon>
        <taxon>Paractinoplanes</taxon>
    </lineage>
</organism>
<protein>
    <submittedName>
        <fullName evidence="1">Uncharacterized protein</fullName>
    </submittedName>
</protein>
<dbReference type="Proteomes" id="UP001596548">
    <property type="component" value="Unassembled WGS sequence"/>
</dbReference>
<reference evidence="2" key="1">
    <citation type="journal article" date="2019" name="Int. J. Syst. Evol. Microbiol.">
        <title>The Global Catalogue of Microorganisms (GCM) 10K type strain sequencing project: providing services to taxonomists for standard genome sequencing and annotation.</title>
        <authorList>
            <consortium name="The Broad Institute Genomics Platform"/>
            <consortium name="The Broad Institute Genome Sequencing Center for Infectious Disease"/>
            <person name="Wu L."/>
            <person name="Ma J."/>
        </authorList>
    </citation>
    <scope>NUCLEOTIDE SEQUENCE [LARGE SCALE GENOMIC DNA]</scope>
    <source>
        <strain evidence="2">XZYJT-10</strain>
    </source>
</reference>
<gene>
    <name evidence="1" type="ORF">ACFQS1_20290</name>
</gene>
<comment type="caution">
    <text evidence="1">The sequence shown here is derived from an EMBL/GenBank/DDBJ whole genome shotgun (WGS) entry which is preliminary data.</text>
</comment>
<evidence type="ECO:0000313" key="2">
    <source>
        <dbReference type="Proteomes" id="UP001596548"/>
    </source>
</evidence>
<keyword evidence="2" id="KW-1185">Reference proteome</keyword>
<sequence length="153" mass="16919">MPNKRQVGEAIEVARSLLTGGEAAAPPVPTLAGLARRFSAVKFDVPAGQDADGYLFQYGEADWLPEPGFVLSLARQLEVVDAHGEHESYLQVQFQYRYPMNADLEVAGSVSQWWFPEGDDRLDAWLTSLQSLPIGDLLRGLAPSEFVVWEDKV</sequence>
<evidence type="ECO:0000313" key="1">
    <source>
        <dbReference type="EMBL" id="MFC7276339.1"/>
    </source>
</evidence>
<accession>A0ABW2HT21</accession>
<dbReference type="RefSeq" id="WP_378970546.1">
    <property type="nucleotide sequence ID" value="NZ_JBHTBJ010000014.1"/>
</dbReference>
<dbReference type="EMBL" id="JBHTBJ010000014">
    <property type="protein sequence ID" value="MFC7276339.1"/>
    <property type="molecule type" value="Genomic_DNA"/>
</dbReference>
<name>A0ABW2HT21_9ACTN</name>